<evidence type="ECO:0008006" key="4">
    <source>
        <dbReference type="Google" id="ProtNLM"/>
    </source>
</evidence>
<feature type="chain" id="PRO_5045611733" description="Lipoprotein" evidence="1">
    <location>
        <begin position="27"/>
        <end position="155"/>
    </location>
</feature>
<name>A0ABV4LRQ3_VIBSP</name>
<dbReference type="Proteomes" id="UP001569200">
    <property type="component" value="Unassembled WGS sequence"/>
</dbReference>
<evidence type="ECO:0000256" key="1">
    <source>
        <dbReference type="SAM" id="SignalP"/>
    </source>
</evidence>
<reference evidence="2 3" key="1">
    <citation type="submission" date="2024-06" db="EMBL/GenBank/DDBJ databases">
        <authorList>
            <person name="Steensen K."/>
            <person name="Seneca J."/>
            <person name="Bartlau N."/>
            <person name="Yu A.X."/>
            <person name="Polz M.F."/>
        </authorList>
    </citation>
    <scope>NUCLEOTIDE SEQUENCE [LARGE SCALE GENOMIC DNA]</scope>
    <source>
        <strain evidence="2 3">1F145</strain>
    </source>
</reference>
<feature type="signal peptide" evidence="1">
    <location>
        <begin position="1"/>
        <end position="26"/>
    </location>
</feature>
<dbReference type="RefSeq" id="WP_004734150.1">
    <property type="nucleotide sequence ID" value="NZ_JBGONW010000004.1"/>
</dbReference>
<gene>
    <name evidence="2" type="ORF">ACED33_10585</name>
</gene>
<evidence type="ECO:0000313" key="2">
    <source>
        <dbReference type="EMBL" id="MEZ8181123.1"/>
    </source>
</evidence>
<dbReference type="PROSITE" id="PS51257">
    <property type="entry name" value="PROKAR_LIPOPROTEIN"/>
    <property type="match status" value="1"/>
</dbReference>
<comment type="caution">
    <text evidence="2">The sequence shown here is derived from an EMBL/GenBank/DDBJ whole genome shotgun (WGS) entry which is preliminary data.</text>
</comment>
<keyword evidence="1" id="KW-0732">Signal</keyword>
<organism evidence="2 3">
    <name type="scientific">Vibrio splendidus</name>
    <dbReference type="NCBI Taxonomy" id="29497"/>
    <lineage>
        <taxon>Bacteria</taxon>
        <taxon>Pseudomonadati</taxon>
        <taxon>Pseudomonadota</taxon>
        <taxon>Gammaproteobacteria</taxon>
        <taxon>Vibrionales</taxon>
        <taxon>Vibrionaceae</taxon>
        <taxon>Vibrio</taxon>
    </lineage>
</organism>
<evidence type="ECO:0000313" key="3">
    <source>
        <dbReference type="Proteomes" id="UP001569200"/>
    </source>
</evidence>
<keyword evidence="3" id="KW-1185">Reference proteome</keyword>
<proteinExistence type="predicted"/>
<protein>
    <recommendedName>
        <fullName evidence="4">Lipoprotein</fullName>
    </recommendedName>
</protein>
<accession>A0ABV4LRQ3</accession>
<sequence length="155" mass="17176">MNINNKKISKVVLLNSLGLSALISLSGCSDPAKVTSTTQLNDEQIEICFDKPFKKGTLFSLNLTDINGANFNRDDYANKFEIMYPNSDDSKCYNARLFDYFSVGNSTPKEVKATELKLSNFTNVEITVATPKGMDNLSRSTPDEIIYNGVLTINL</sequence>
<dbReference type="EMBL" id="JBGOOW010000008">
    <property type="protein sequence ID" value="MEZ8181123.1"/>
    <property type="molecule type" value="Genomic_DNA"/>
</dbReference>